<feature type="signal peptide" evidence="1">
    <location>
        <begin position="1"/>
        <end position="22"/>
    </location>
</feature>
<evidence type="ECO:0000256" key="1">
    <source>
        <dbReference type="SAM" id="SignalP"/>
    </source>
</evidence>
<dbReference type="Proteomes" id="UP000253998">
    <property type="component" value="Unassembled WGS sequence"/>
</dbReference>
<dbReference type="EMBL" id="QEPM01000003">
    <property type="protein sequence ID" value="RDE71061.1"/>
    <property type="molecule type" value="Genomic_DNA"/>
</dbReference>
<proteinExistence type="predicted"/>
<dbReference type="AlphaFoldDB" id="A0A8B2U3A0"/>
<organism evidence="2 3">
    <name type="scientific">Aggregatibacter segnis</name>
    <dbReference type="NCBI Taxonomy" id="739"/>
    <lineage>
        <taxon>Bacteria</taxon>
        <taxon>Pseudomonadati</taxon>
        <taxon>Pseudomonadota</taxon>
        <taxon>Gammaproteobacteria</taxon>
        <taxon>Pasteurellales</taxon>
        <taxon>Pasteurellaceae</taxon>
        <taxon>Aggregatibacter</taxon>
    </lineage>
</organism>
<reference evidence="2 3" key="1">
    <citation type="submission" date="2018-05" db="EMBL/GenBank/DDBJ databases">
        <title>Draft Genome Sequences for a Diverse set of 7 Haemophilus Species.</title>
        <authorList>
            <person name="Nichols M."/>
            <person name="Topaz N."/>
            <person name="Wang X."/>
            <person name="Wang X."/>
            <person name="Boxrud D."/>
        </authorList>
    </citation>
    <scope>NUCLEOTIDE SEQUENCE [LARGE SCALE GENOMIC DNA]</scope>
    <source>
        <strain evidence="2 3">C2001002503</strain>
    </source>
</reference>
<protein>
    <submittedName>
        <fullName evidence="2">Uncharacterized protein</fullName>
    </submittedName>
</protein>
<feature type="chain" id="PRO_5032286027" evidence="1">
    <location>
        <begin position="23"/>
        <end position="80"/>
    </location>
</feature>
<evidence type="ECO:0000313" key="2">
    <source>
        <dbReference type="EMBL" id="RDE71061.1"/>
    </source>
</evidence>
<name>A0A8B2U3A0_9PAST</name>
<gene>
    <name evidence="2" type="ORF">DPV83_05020</name>
</gene>
<sequence>MSKFLKLFLAVSGLVFATSSQASYTLTYLQNYTGYMTTLSVHNTKEQCEKAKENFEKEFEGQYDKKQMVYKCVDIANGSI</sequence>
<dbReference type="RefSeq" id="WP_111295577.1">
    <property type="nucleotide sequence ID" value="NZ_QEPM01000003.1"/>
</dbReference>
<evidence type="ECO:0000313" key="3">
    <source>
        <dbReference type="Proteomes" id="UP000253998"/>
    </source>
</evidence>
<keyword evidence="1" id="KW-0732">Signal</keyword>
<accession>A0A8B2U3A0</accession>
<comment type="caution">
    <text evidence="2">The sequence shown here is derived from an EMBL/GenBank/DDBJ whole genome shotgun (WGS) entry which is preliminary data.</text>
</comment>